<dbReference type="PANTHER" id="PTHR23295">
    <property type="entry name" value="NUCLEAR RECEPTOR COACTIVATOR 5-RELATED"/>
    <property type="match status" value="1"/>
</dbReference>
<evidence type="ECO:0000313" key="5">
    <source>
        <dbReference type="Proteomes" id="UP001154078"/>
    </source>
</evidence>
<accession>A0A9P0FAN5</accession>
<feature type="domain" description="RRM" evidence="3">
    <location>
        <begin position="18"/>
        <end position="83"/>
    </location>
</feature>
<dbReference type="Proteomes" id="UP001154078">
    <property type="component" value="Chromosome 1"/>
</dbReference>
<keyword evidence="5" id="KW-1185">Reference proteome</keyword>
<evidence type="ECO:0000256" key="1">
    <source>
        <dbReference type="ARBA" id="ARBA00022884"/>
    </source>
</evidence>
<dbReference type="InterPro" id="IPR012677">
    <property type="entry name" value="Nucleotide-bd_a/b_plait_sf"/>
</dbReference>
<gene>
    <name evidence="4" type="ORF">MELIAE_LOCUS1895</name>
</gene>
<proteinExistence type="predicted"/>
<dbReference type="Gene3D" id="3.40.50.800">
    <property type="entry name" value="Anticodon-binding domain"/>
    <property type="match status" value="1"/>
</dbReference>
<dbReference type="Pfam" id="PF00076">
    <property type="entry name" value="RRM_1"/>
    <property type="match status" value="1"/>
</dbReference>
<dbReference type="InterPro" id="IPR000504">
    <property type="entry name" value="RRM_dom"/>
</dbReference>
<feature type="compositionally biased region" description="Basic and acidic residues" evidence="2">
    <location>
        <begin position="218"/>
        <end position="234"/>
    </location>
</feature>
<dbReference type="SMART" id="SM00360">
    <property type="entry name" value="RRM"/>
    <property type="match status" value="1"/>
</dbReference>
<dbReference type="InterPro" id="IPR052600">
    <property type="entry name" value="Nuc_rcpt_coact/corep"/>
</dbReference>
<feature type="region of interest" description="Disordered" evidence="2">
    <location>
        <begin position="87"/>
        <end position="271"/>
    </location>
</feature>
<feature type="compositionally biased region" description="Low complexity" evidence="2">
    <location>
        <begin position="91"/>
        <end position="105"/>
    </location>
</feature>
<dbReference type="AlphaFoldDB" id="A0A9P0FAN5"/>
<evidence type="ECO:0000313" key="4">
    <source>
        <dbReference type="EMBL" id="CAH0548037.1"/>
    </source>
</evidence>
<dbReference type="InterPro" id="IPR035979">
    <property type="entry name" value="RBD_domain_sf"/>
</dbReference>
<dbReference type="SUPFAM" id="SSF52954">
    <property type="entry name" value="Class II aaRS ABD-related"/>
    <property type="match status" value="1"/>
</dbReference>
<feature type="compositionally biased region" description="Polar residues" evidence="2">
    <location>
        <begin position="106"/>
        <end position="137"/>
    </location>
</feature>
<dbReference type="SUPFAM" id="SSF54928">
    <property type="entry name" value="RNA-binding domain, RBD"/>
    <property type="match status" value="1"/>
</dbReference>
<dbReference type="PANTHER" id="PTHR23295:SF6">
    <property type="entry name" value="NEOSIN, ISOFORM A"/>
    <property type="match status" value="1"/>
</dbReference>
<sequence length="532" mass="60086">MYRTDKQFMKNPATNSSRIYVGQLPKTIVADDLEAKFIGHGKILGLLLHTGFAFIQYEQDHEAHKAIQMENGSILNGQKIVVRQASDRRGGNNQQQGPSGPPQRNTNFQQGPNSSFQGPNTNFQQKPNTSFQQSPKPSFQPGPKPNFQQGPPKQNFQQGPKPNFQNQKPPNQQQKPPQIQEPKKTIVIEPPPQQENKIEAEEEEEPPYIKTPSQQRESWGDNHDNNDKNKDKFNRNQPNLNRPPPHHGGGRKNFQNKPFRDEPPFYNGPPPQEKFIPPAAPYAPIVDGRADKNDCEIIVVSKPLTEYAEFIENRLKQLGLIVDLLFPNEDVPIGKVLANISSRGCLYAILVMPQNEENRSLTLNILHGLPQEHRNMPVEDALILITRNFEAYMRGETIPVEKPGEMTLLDKHPVQLQMALNMLAENRHLTSSQYDKLIQYLQDRRDLQYQFEVAEGIDQESQESTSKQAELQNRIMNILNKGPDSAPIPMSITATEPAAPVEAAPTPLLKDPTVQKALDSFLGDMFKNISEP</sequence>
<evidence type="ECO:0000256" key="2">
    <source>
        <dbReference type="SAM" id="MobiDB-lite"/>
    </source>
</evidence>
<dbReference type="GO" id="GO:0003723">
    <property type="term" value="F:RNA binding"/>
    <property type="evidence" value="ECO:0007669"/>
    <property type="project" value="UniProtKB-KW"/>
</dbReference>
<evidence type="ECO:0000259" key="3">
    <source>
        <dbReference type="SMART" id="SM00360"/>
    </source>
</evidence>
<name>A0A9P0FAN5_BRAAE</name>
<dbReference type="EMBL" id="OV121132">
    <property type="protein sequence ID" value="CAH0548037.1"/>
    <property type="molecule type" value="Genomic_DNA"/>
</dbReference>
<feature type="compositionally biased region" description="Low complexity" evidence="2">
    <location>
        <begin position="154"/>
        <end position="180"/>
    </location>
</feature>
<dbReference type="InterPro" id="IPR036621">
    <property type="entry name" value="Anticodon-bd_dom_sf"/>
</dbReference>
<organism evidence="4 5">
    <name type="scientific">Brassicogethes aeneus</name>
    <name type="common">Rape pollen beetle</name>
    <name type="synonym">Meligethes aeneus</name>
    <dbReference type="NCBI Taxonomy" id="1431903"/>
    <lineage>
        <taxon>Eukaryota</taxon>
        <taxon>Metazoa</taxon>
        <taxon>Ecdysozoa</taxon>
        <taxon>Arthropoda</taxon>
        <taxon>Hexapoda</taxon>
        <taxon>Insecta</taxon>
        <taxon>Pterygota</taxon>
        <taxon>Neoptera</taxon>
        <taxon>Endopterygota</taxon>
        <taxon>Coleoptera</taxon>
        <taxon>Polyphaga</taxon>
        <taxon>Cucujiformia</taxon>
        <taxon>Nitidulidae</taxon>
        <taxon>Meligethinae</taxon>
        <taxon>Brassicogethes</taxon>
    </lineage>
</organism>
<dbReference type="OrthoDB" id="10044938at2759"/>
<reference evidence="4" key="1">
    <citation type="submission" date="2021-12" db="EMBL/GenBank/DDBJ databases">
        <authorList>
            <person name="King R."/>
        </authorList>
    </citation>
    <scope>NUCLEOTIDE SEQUENCE</scope>
</reference>
<keyword evidence="1" id="KW-0694">RNA-binding</keyword>
<dbReference type="Gene3D" id="3.30.70.330">
    <property type="match status" value="1"/>
</dbReference>
<protein>
    <recommendedName>
        <fullName evidence="3">RRM domain-containing protein</fullName>
    </recommendedName>
</protein>